<keyword evidence="7" id="KW-1185">Reference proteome</keyword>
<evidence type="ECO:0000259" key="4">
    <source>
        <dbReference type="PROSITE" id="PS51077"/>
    </source>
</evidence>
<dbReference type="InterPro" id="IPR011991">
    <property type="entry name" value="ArsR-like_HTH"/>
</dbReference>
<dbReference type="GO" id="GO:0003677">
    <property type="term" value="F:DNA binding"/>
    <property type="evidence" value="ECO:0007669"/>
    <property type="project" value="UniProtKB-KW"/>
</dbReference>
<dbReference type="SUPFAM" id="SSF46785">
    <property type="entry name" value="Winged helix' DNA-binding domain"/>
    <property type="match status" value="1"/>
</dbReference>
<dbReference type="GO" id="GO:0003700">
    <property type="term" value="F:DNA-binding transcription factor activity"/>
    <property type="evidence" value="ECO:0007669"/>
    <property type="project" value="TreeGrafter"/>
</dbReference>
<keyword evidence="2" id="KW-0238">DNA-binding</keyword>
<evidence type="ECO:0000259" key="5">
    <source>
        <dbReference type="PROSITE" id="PS51078"/>
    </source>
</evidence>
<dbReference type="GO" id="GO:0045892">
    <property type="term" value="P:negative regulation of DNA-templated transcription"/>
    <property type="evidence" value="ECO:0007669"/>
    <property type="project" value="TreeGrafter"/>
</dbReference>
<evidence type="ECO:0000256" key="3">
    <source>
        <dbReference type="ARBA" id="ARBA00023163"/>
    </source>
</evidence>
<dbReference type="Gene3D" id="3.30.450.40">
    <property type="match status" value="1"/>
</dbReference>
<dbReference type="AlphaFoldDB" id="A0A7G9RPN8"/>
<evidence type="ECO:0000313" key="6">
    <source>
        <dbReference type="EMBL" id="QNN57563.1"/>
    </source>
</evidence>
<accession>A0A7G9RPN8</accession>
<dbReference type="Proteomes" id="UP000515811">
    <property type="component" value="Chromosome"/>
</dbReference>
<reference evidence="6 7" key="1">
    <citation type="submission" date="2020-08" db="EMBL/GenBank/DDBJ databases">
        <title>Genome sequence of Diaphorobacter ruginosibacter DSM 27467T.</title>
        <authorList>
            <person name="Hyun D.-W."/>
            <person name="Bae J.-W."/>
        </authorList>
    </citation>
    <scope>NUCLEOTIDE SEQUENCE [LARGE SCALE GENOMIC DNA]</scope>
    <source>
        <strain evidence="6 7">DSM 27467</strain>
    </source>
</reference>
<name>A0A7G9RPN8_9BURK</name>
<protein>
    <submittedName>
        <fullName evidence="6">Helix-turn-helix domain-containing protein</fullName>
    </submittedName>
</protein>
<keyword evidence="3" id="KW-0804">Transcription</keyword>
<dbReference type="InterPro" id="IPR036388">
    <property type="entry name" value="WH-like_DNA-bd_sf"/>
</dbReference>
<dbReference type="Pfam" id="PF09339">
    <property type="entry name" value="HTH_IclR"/>
    <property type="match status" value="1"/>
</dbReference>
<dbReference type="PANTHER" id="PTHR30136:SF35">
    <property type="entry name" value="HTH-TYPE TRANSCRIPTIONAL REGULATOR RV1719"/>
    <property type="match status" value="1"/>
</dbReference>
<proteinExistence type="predicted"/>
<dbReference type="PANTHER" id="PTHR30136">
    <property type="entry name" value="HELIX-TURN-HELIX TRANSCRIPTIONAL REGULATOR, ICLR FAMILY"/>
    <property type="match status" value="1"/>
</dbReference>
<feature type="domain" description="HTH iclR-type" evidence="4">
    <location>
        <begin position="19"/>
        <end position="80"/>
    </location>
</feature>
<dbReference type="InterPro" id="IPR029016">
    <property type="entry name" value="GAF-like_dom_sf"/>
</dbReference>
<dbReference type="EMBL" id="CP060714">
    <property type="protein sequence ID" value="QNN57563.1"/>
    <property type="molecule type" value="Genomic_DNA"/>
</dbReference>
<feature type="domain" description="IclR-ED" evidence="5">
    <location>
        <begin position="81"/>
        <end position="246"/>
    </location>
</feature>
<dbReference type="Gene3D" id="1.10.10.10">
    <property type="entry name" value="Winged helix-like DNA-binding domain superfamily/Winged helix DNA-binding domain"/>
    <property type="match status" value="1"/>
</dbReference>
<evidence type="ECO:0000256" key="2">
    <source>
        <dbReference type="ARBA" id="ARBA00023125"/>
    </source>
</evidence>
<evidence type="ECO:0000313" key="7">
    <source>
        <dbReference type="Proteomes" id="UP000515811"/>
    </source>
</evidence>
<gene>
    <name evidence="6" type="ORF">H9K76_01270</name>
</gene>
<dbReference type="CDD" id="cd00090">
    <property type="entry name" value="HTH_ARSR"/>
    <property type="match status" value="1"/>
</dbReference>
<dbReference type="PROSITE" id="PS51078">
    <property type="entry name" value="ICLR_ED"/>
    <property type="match status" value="1"/>
</dbReference>
<dbReference type="InterPro" id="IPR036390">
    <property type="entry name" value="WH_DNA-bd_sf"/>
</dbReference>
<dbReference type="SMART" id="SM00346">
    <property type="entry name" value="HTH_ICLR"/>
    <property type="match status" value="1"/>
</dbReference>
<dbReference type="InterPro" id="IPR005471">
    <property type="entry name" value="Tscrpt_reg_IclR_N"/>
</dbReference>
<dbReference type="PROSITE" id="PS51077">
    <property type="entry name" value="HTH_ICLR"/>
    <property type="match status" value="1"/>
</dbReference>
<dbReference type="SUPFAM" id="SSF55781">
    <property type="entry name" value="GAF domain-like"/>
    <property type="match status" value="1"/>
</dbReference>
<evidence type="ECO:0000256" key="1">
    <source>
        <dbReference type="ARBA" id="ARBA00023015"/>
    </source>
</evidence>
<sequence>MNFAHRNKEEESPANDAGVRSVETAVRILELLAHHVGPARVTDIALRLSLGKPRVCRHLSTLESMGLARKVGRQGYVFGERLTHMAHHVLRERTLGEIVRPALEALCEETGQTVTWSVPSQEGAVVLQCFESSRASMSISVKAGTALRYPHSPAARLARSFQAAARGDEDVTRQSWSRYHELGVDYEIDTQRTGLGGIAAPVLSGDSVLGLVSLVMSSRLLMPKPSSQLIGALRRCVAVIQESVDQ</sequence>
<organism evidence="6 7">
    <name type="scientific">Diaphorobacter ruginosibacter</name>
    <dbReference type="NCBI Taxonomy" id="1715720"/>
    <lineage>
        <taxon>Bacteria</taxon>
        <taxon>Pseudomonadati</taxon>
        <taxon>Pseudomonadota</taxon>
        <taxon>Betaproteobacteria</taxon>
        <taxon>Burkholderiales</taxon>
        <taxon>Comamonadaceae</taxon>
        <taxon>Diaphorobacter</taxon>
    </lineage>
</organism>
<dbReference type="KEGG" id="drg:H9K76_01270"/>
<dbReference type="InterPro" id="IPR050707">
    <property type="entry name" value="HTH_MetabolicPath_Reg"/>
</dbReference>
<keyword evidence="1" id="KW-0805">Transcription regulation</keyword>
<dbReference type="InterPro" id="IPR014757">
    <property type="entry name" value="Tscrpt_reg_IclR_C"/>
</dbReference>
<dbReference type="RefSeq" id="WP_187597811.1">
    <property type="nucleotide sequence ID" value="NZ_CP060714.1"/>
</dbReference>